<evidence type="ECO:0000313" key="2">
    <source>
        <dbReference type="Proteomes" id="UP000004477"/>
    </source>
</evidence>
<accession>D1P8X1</accession>
<dbReference type="PaxDb" id="537011-PREVCOP_03628"/>
<evidence type="ECO:0000313" key="1">
    <source>
        <dbReference type="EMBL" id="EFB36831.1"/>
    </source>
</evidence>
<organism evidence="1 2">
    <name type="scientific">Segatella copri DSM 18205</name>
    <dbReference type="NCBI Taxonomy" id="537011"/>
    <lineage>
        <taxon>Bacteria</taxon>
        <taxon>Pseudomonadati</taxon>
        <taxon>Bacteroidota</taxon>
        <taxon>Bacteroidia</taxon>
        <taxon>Bacteroidales</taxon>
        <taxon>Prevotellaceae</taxon>
        <taxon>Segatella</taxon>
    </lineage>
</organism>
<name>D1P8X1_9BACT</name>
<comment type="caution">
    <text evidence="1">The sequence shown here is derived from an EMBL/GenBank/DDBJ whole genome shotgun (WGS) entry which is preliminary data.</text>
</comment>
<reference evidence="1" key="1">
    <citation type="submission" date="2009-11" db="EMBL/GenBank/DDBJ databases">
        <authorList>
            <person name="Weinstock G."/>
            <person name="Sodergren E."/>
            <person name="Clifton S."/>
            <person name="Fulton L."/>
            <person name="Fulton B."/>
            <person name="Courtney L."/>
            <person name="Fronick C."/>
            <person name="Harrison M."/>
            <person name="Strong C."/>
            <person name="Farmer C."/>
            <person name="Delahaunty K."/>
            <person name="Markovic C."/>
            <person name="Hall O."/>
            <person name="Minx P."/>
            <person name="Tomlinson C."/>
            <person name="Mitreva M."/>
            <person name="Nelson J."/>
            <person name="Hou S."/>
            <person name="Wollam A."/>
            <person name="Pepin K.H."/>
            <person name="Johnson M."/>
            <person name="Bhonagiri V."/>
            <person name="Nash W.E."/>
            <person name="Warren W."/>
            <person name="Chinwalla A."/>
            <person name="Mardis E.R."/>
            <person name="Wilson R.K."/>
        </authorList>
    </citation>
    <scope>NUCLEOTIDE SEQUENCE [LARGE SCALE GENOMIC DNA]</scope>
    <source>
        <strain evidence="1">DSM 18205</strain>
    </source>
</reference>
<keyword evidence="2" id="KW-1185">Reference proteome</keyword>
<dbReference type="STRING" id="537011.PREVCOP_03628"/>
<proteinExistence type="predicted"/>
<dbReference type="Proteomes" id="UP000004477">
    <property type="component" value="Unassembled WGS sequence"/>
</dbReference>
<gene>
    <name evidence="1" type="ORF">PREVCOP_03628</name>
</gene>
<protein>
    <submittedName>
        <fullName evidence="1">Uncharacterized protein</fullName>
    </submittedName>
</protein>
<dbReference type="EMBL" id="ACBX02000002">
    <property type="protein sequence ID" value="EFB36831.1"/>
    <property type="molecule type" value="Genomic_DNA"/>
</dbReference>
<sequence>MLIQTSEYAYSIIIFCLFKHLNTPAELSPSSGRTGCFVELTFLAGDEDAALG</sequence>
<dbReference type="AlphaFoldDB" id="D1P8X1"/>
<dbReference type="HOGENOM" id="CLU_3083162_0_0_10"/>